<dbReference type="Gene3D" id="3.30.70.1440">
    <property type="entry name" value="Multidrug efflux transporter AcrB pore domain"/>
    <property type="match status" value="1"/>
</dbReference>
<feature type="transmembrane region" description="Helical" evidence="1">
    <location>
        <begin position="97"/>
        <end position="116"/>
    </location>
</feature>
<dbReference type="Proteomes" id="UP000886390">
    <property type="component" value="Unassembled WGS sequence"/>
</dbReference>
<feature type="transmembrane region" description="Helical" evidence="1">
    <location>
        <begin position="128"/>
        <end position="148"/>
    </location>
</feature>
<dbReference type="Gene3D" id="1.20.1640.10">
    <property type="entry name" value="Multidrug efflux transporter AcrB transmembrane domain"/>
    <property type="match status" value="2"/>
</dbReference>
<protein>
    <submittedName>
        <fullName evidence="2">Efflux RND transporter permease subunit</fullName>
    </submittedName>
</protein>
<evidence type="ECO:0000313" key="2">
    <source>
        <dbReference type="EMBL" id="HFB53580.1"/>
    </source>
</evidence>
<keyword evidence="1" id="KW-0472">Membrane</keyword>
<dbReference type="SUPFAM" id="SSF82714">
    <property type="entry name" value="Multidrug efflux transporter AcrB TolC docking domain, DN and DC subdomains"/>
    <property type="match status" value="1"/>
</dbReference>
<dbReference type="PRINTS" id="PR00702">
    <property type="entry name" value="ACRIFLAVINRP"/>
</dbReference>
<feature type="transmembrane region" description="Helical" evidence="1">
    <location>
        <begin position="53"/>
        <end position="77"/>
    </location>
</feature>
<dbReference type="GO" id="GO:0042910">
    <property type="term" value="F:xenobiotic transmembrane transporter activity"/>
    <property type="evidence" value="ECO:0007669"/>
    <property type="project" value="TreeGrafter"/>
</dbReference>
<keyword evidence="1" id="KW-0812">Transmembrane</keyword>
<feature type="transmembrane region" description="Helical" evidence="1">
    <location>
        <begin position="541"/>
        <end position="561"/>
    </location>
</feature>
<feature type="non-terminal residue" evidence="2">
    <location>
        <position position="1"/>
    </location>
</feature>
<comment type="caution">
    <text evidence="2">The sequence shown here is derived from an EMBL/GenBank/DDBJ whole genome shotgun (WGS) entry which is preliminary data.</text>
</comment>
<accession>A0A7C3C8R1</accession>
<organism evidence="2">
    <name type="scientific">Sulfurimonas autotrophica</name>
    <dbReference type="NCBI Taxonomy" id="202747"/>
    <lineage>
        <taxon>Bacteria</taxon>
        <taxon>Pseudomonadati</taxon>
        <taxon>Campylobacterota</taxon>
        <taxon>Epsilonproteobacteria</taxon>
        <taxon>Campylobacterales</taxon>
        <taxon>Sulfurimonadaceae</taxon>
        <taxon>Sulfurimonas</taxon>
    </lineage>
</organism>
<dbReference type="AlphaFoldDB" id="A0A7C3C8R1"/>
<dbReference type="SUPFAM" id="SSF82866">
    <property type="entry name" value="Multidrug efflux transporter AcrB transmembrane domain"/>
    <property type="match status" value="2"/>
</dbReference>
<dbReference type="SUPFAM" id="SSF82693">
    <property type="entry name" value="Multidrug efflux transporter AcrB pore domain, PN1, PN2, PC1 and PC2 subdomains"/>
    <property type="match status" value="1"/>
</dbReference>
<name>A0A7C3C8R1_9BACT</name>
<gene>
    <name evidence="2" type="ORF">ENJ67_02495</name>
</gene>
<feature type="transmembrane region" description="Helical" evidence="1">
    <location>
        <begin position="6"/>
        <end position="32"/>
    </location>
</feature>
<feature type="non-terminal residue" evidence="2">
    <location>
        <position position="577"/>
    </location>
</feature>
<dbReference type="InterPro" id="IPR001036">
    <property type="entry name" value="Acrflvin-R"/>
</dbReference>
<reference evidence="2" key="1">
    <citation type="journal article" date="2020" name="mSystems">
        <title>Genome- and Community-Level Interaction Insights into Carbon Utilization and Element Cycling Functions of Hydrothermarchaeota in Hydrothermal Sediment.</title>
        <authorList>
            <person name="Zhou Z."/>
            <person name="Liu Y."/>
            <person name="Xu W."/>
            <person name="Pan J."/>
            <person name="Luo Z.H."/>
            <person name="Li M."/>
        </authorList>
    </citation>
    <scope>NUCLEOTIDE SEQUENCE [LARGE SCALE GENOMIC DNA]</scope>
    <source>
        <strain evidence="2">HyVt-507</strain>
    </source>
</reference>
<feature type="transmembrane region" description="Helical" evidence="1">
    <location>
        <begin position="515"/>
        <end position="535"/>
    </location>
</feature>
<dbReference type="EMBL" id="DRNH01000134">
    <property type="protein sequence ID" value="HFB53580.1"/>
    <property type="molecule type" value="Genomic_DNA"/>
</dbReference>
<dbReference type="Gene3D" id="3.30.2090.10">
    <property type="entry name" value="Multidrug efflux transporter AcrB TolC docking domain, DN and DC subdomains"/>
    <property type="match status" value="1"/>
</dbReference>
<dbReference type="PANTHER" id="PTHR32063">
    <property type="match status" value="1"/>
</dbReference>
<proteinExistence type="predicted"/>
<sequence length="577" mass="64662">KFDLIYGSILAAIIIFIFLRNFTITFVSALAIPTSIFGTFALMNYMGFNLNKMTLIGLTLAIGIIIDDAIVVIENIYKKMEAGMDKFQAAYEGTKEMAFAIMAISAMLLAVFVPVGNMSGIVGKFFESFAMTVGFAIIISYTIALSFIPSISARVLHKGESRFYNITEPIFKTVDKSYEKLLAITLRFKWVSLFLVLAIFVGSLSLFPKIGMDFLPKEDKNEFEIKLKAPTGVSLAAMIQKAKTVEDVVKKDQDVLFTTLNVAYNSAKEINKALIYVKLTPKEKRSLTQEQIIQNYRKKLESFAKEMFITAAAIPDIKGAGADVPYQIVLKSDSFSDLQEAKKNLVEYLAQKKGFMDIDTNLDEPKPQYDLNILRENTNRLGITAAQIAQVIATAFSSDLEISHFEQNGKQYNITLRVSDSDRANLENLKKLQIRAKNGELVFLDGLVDIKKSYSQATIYHYDRERQVSIYADLFGLDLGSAVNYTREKLPELLPKSVTYRFTGFAEEMDKTNKAFATAIGISVILMFIILAILYESLIQPVIIMMALPLSIIGVMLALYLTQLHFSLFVMIGFMLL</sequence>
<dbReference type="GO" id="GO:0005886">
    <property type="term" value="C:plasma membrane"/>
    <property type="evidence" value="ECO:0007669"/>
    <property type="project" value="TreeGrafter"/>
</dbReference>
<dbReference type="Gene3D" id="3.30.70.1430">
    <property type="entry name" value="Multidrug efflux transporter AcrB pore domain"/>
    <property type="match status" value="1"/>
</dbReference>
<dbReference type="InterPro" id="IPR027463">
    <property type="entry name" value="AcrB_DN_DC_subdom"/>
</dbReference>
<evidence type="ECO:0000256" key="1">
    <source>
        <dbReference type="SAM" id="Phobius"/>
    </source>
</evidence>
<keyword evidence="1" id="KW-1133">Transmembrane helix</keyword>
<feature type="transmembrane region" description="Helical" evidence="1">
    <location>
        <begin position="188"/>
        <end position="207"/>
    </location>
</feature>
<dbReference type="Pfam" id="PF00873">
    <property type="entry name" value="ACR_tran"/>
    <property type="match status" value="1"/>
</dbReference>
<dbReference type="PANTHER" id="PTHR32063:SF0">
    <property type="entry name" value="SWARMING MOTILITY PROTEIN SWRC"/>
    <property type="match status" value="1"/>
</dbReference>